<reference evidence="3 4" key="1">
    <citation type="journal article" date="2024" name="Appl. Environ. Microbiol.">
        <title>Pontiella agarivorans sp. nov., a novel marine anaerobic bacterium capable of degrading macroalgal polysaccharides and fixing nitrogen.</title>
        <authorList>
            <person name="Liu N."/>
            <person name="Kivenson V."/>
            <person name="Peng X."/>
            <person name="Cui Z."/>
            <person name="Lankiewicz T.S."/>
            <person name="Gosselin K.M."/>
            <person name="English C.J."/>
            <person name="Blair E.M."/>
            <person name="O'Malley M.A."/>
            <person name="Valentine D.L."/>
        </authorList>
    </citation>
    <scope>NUCLEOTIDE SEQUENCE [LARGE SCALE GENOMIC DNA]</scope>
    <source>
        <strain evidence="3 4">NLcol2</strain>
    </source>
</reference>
<gene>
    <name evidence="3" type="ORF">P9H32_13850</name>
</gene>
<evidence type="ECO:0000259" key="2">
    <source>
        <dbReference type="Pfam" id="PF09990"/>
    </source>
</evidence>
<keyword evidence="4" id="KW-1185">Reference proteome</keyword>
<organism evidence="3 4">
    <name type="scientific">Pontiella agarivorans</name>
    <dbReference type="NCBI Taxonomy" id="3038953"/>
    <lineage>
        <taxon>Bacteria</taxon>
        <taxon>Pseudomonadati</taxon>
        <taxon>Kiritimatiellota</taxon>
        <taxon>Kiritimatiellia</taxon>
        <taxon>Kiritimatiellales</taxon>
        <taxon>Pontiellaceae</taxon>
        <taxon>Pontiella</taxon>
    </lineage>
</organism>
<feature type="transmembrane region" description="Helical" evidence="1">
    <location>
        <begin position="85"/>
        <end position="103"/>
    </location>
</feature>
<dbReference type="InterPro" id="IPR019251">
    <property type="entry name" value="DUF2231_TM"/>
</dbReference>
<dbReference type="EMBL" id="JARVCO010000012">
    <property type="protein sequence ID" value="MDZ8119707.1"/>
    <property type="molecule type" value="Genomic_DNA"/>
</dbReference>
<dbReference type="Proteomes" id="UP001290861">
    <property type="component" value="Unassembled WGS sequence"/>
</dbReference>
<dbReference type="RefSeq" id="WP_322609491.1">
    <property type="nucleotide sequence ID" value="NZ_JARVCO010000012.1"/>
</dbReference>
<evidence type="ECO:0000256" key="1">
    <source>
        <dbReference type="SAM" id="Phobius"/>
    </source>
</evidence>
<name>A0ABU5MZT0_9BACT</name>
<proteinExistence type="predicted"/>
<keyword evidence="1" id="KW-0812">Transmembrane</keyword>
<feature type="transmembrane region" description="Helical" evidence="1">
    <location>
        <begin position="36"/>
        <end position="57"/>
    </location>
</feature>
<feature type="domain" description="DUF2231" evidence="2">
    <location>
        <begin position="7"/>
        <end position="144"/>
    </location>
</feature>
<feature type="transmembrane region" description="Helical" evidence="1">
    <location>
        <begin position="110"/>
        <end position="130"/>
    </location>
</feature>
<evidence type="ECO:0000313" key="4">
    <source>
        <dbReference type="Proteomes" id="UP001290861"/>
    </source>
</evidence>
<sequence length="160" mass="16901">MLDLTHIHPMIVHFPIALLLVGFMSDLIGLVTRRAFFNHCGFYLLILGTVGVVAAYLSGEYAGDGMPEAGAMGQALELHESAAELTLWLVSGTALVRIAAVLLKKYKGVVKAVALLLFLVGVLSVARTGYYGGELVFKHAAGVQLDLGIDFGALGGDDVD</sequence>
<dbReference type="Pfam" id="PF09990">
    <property type="entry name" value="DUF2231"/>
    <property type="match status" value="1"/>
</dbReference>
<comment type="caution">
    <text evidence="3">The sequence shown here is derived from an EMBL/GenBank/DDBJ whole genome shotgun (WGS) entry which is preliminary data.</text>
</comment>
<keyword evidence="1" id="KW-0472">Membrane</keyword>
<keyword evidence="1" id="KW-1133">Transmembrane helix</keyword>
<feature type="transmembrane region" description="Helical" evidence="1">
    <location>
        <begin position="6"/>
        <end position="24"/>
    </location>
</feature>
<evidence type="ECO:0000313" key="3">
    <source>
        <dbReference type="EMBL" id="MDZ8119707.1"/>
    </source>
</evidence>
<accession>A0ABU5MZT0</accession>
<protein>
    <recommendedName>
        <fullName evidence="2">DUF2231 domain-containing protein</fullName>
    </recommendedName>
</protein>